<reference evidence="1 2" key="1">
    <citation type="submission" date="2018-09" db="EMBL/GenBank/DDBJ databases">
        <title>Characterization of the phylogenetic diversity of five novel species belonging to the genus Bifidobacterium.</title>
        <authorList>
            <person name="Lugli G.A."/>
            <person name="Duranti S."/>
            <person name="Milani C."/>
        </authorList>
    </citation>
    <scope>NUCLEOTIDE SEQUENCE [LARGE SCALE GENOMIC DNA]</scope>
    <source>
        <strain evidence="1 2">2033B</strain>
    </source>
</reference>
<accession>A0A430FJM2</accession>
<evidence type="ECO:0000313" key="1">
    <source>
        <dbReference type="EMBL" id="RSX53000.1"/>
    </source>
</evidence>
<sequence>MQGVALAPADPWPATYMEALRTRMDGRAASLSIGHVTRVPDPDALDALADALTERRTWIGMQCALAVDMTRAGATVRLLPTPADPGSAHALIGPLGIALIIGWCHAAAREARHAHA</sequence>
<dbReference type="AlphaFoldDB" id="A0A430FJM2"/>
<comment type="caution">
    <text evidence="1">The sequence shown here is derived from an EMBL/GenBank/DDBJ whole genome shotgun (WGS) entry which is preliminary data.</text>
</comment>
<keyword evidence="2" id="KW-1185">Reference proteome</keyword>
<organism evidence="1 2">
    <name type="scientific">Bifidobacterium samirii</name>
    <dbReference type="NCBI Taxonomy" id="2306974"/>
    <lineage>
        <taxon>Bacteria</taxon>
        <taxon>Bacillati</taxon>
        <taxon>Actinomycetota</taxon>
        <taxon>Actinomycetes</taxon>
        <taxon>Bifidobacteriales</taxon>
        <taxon>Bifidobacteriaceae</taxon>
        <taxon>Bifidobacterium</taxon>
    </lineage>
</organism>
<gene>
    <name evidence="1" type="ORF">D2E24_1671</name>
</gene>
<dbReference type="RefSeq" id="WP_125968926.1">
    <property type="nucleotide sequence ID" value="NZ_QXGK01000020.1"/>
</dbReference>
<protein>
    <submittedName>
        <fullName evidence="1">Uncharacterized protein</fullName>
    </submittedName>
</protein>
<name>A0A430FJM2_9BIFI</name>
<dbReference type="EMBL" id="QXGK01000020">
    <property type="protein sequence ID" value="RSX53000.1"/>
    <property type="molecule type" value="Genomic_DNA"/>
</dbReference>
<proteinExistence type="predicted"/>
<evidence type="ECO:0000313" key="2">
    <source>
        <dbReference type="Proteomes" id="UP000287470"/>
    </source>
</evidence>
<dbReference type="Proteomes" id="UP000287470">
    <property type="component" value="Unassembled WGS sequence"/>
</dbReference>